<feature type="compositionally biased region" description="Basic and acidic residues" evidence="1">
    <location>
        <begin position="251"/>
        <end position="265"/>
    </location>
</feature>
<feature type="region of interest" description="Disordered" evidence="1">
    <location>
        <begin position="245"/>
        <end position="269"/>
    </location>
</feature>
<proteinExistence type="predicted"/>
<evidence type="ECO:0000256" key="1">
    <source>
        <dbReference type="SAM" id="MobiDB-lite"/>
    </source>
</evidence>
<feature type="region of interest" description="Disordered" evidence="1">
    <location>
        <begin position="329"/>
        <end position="349"/>
    </location>
</feature>
<keyword evidence="2" id="KW-0812">Transmembrane</keyword>
<feature type="compositionally biased region" description="Low complexity" evidence="1">
    <location>
        <begin position="331"/>
        <end position="342"/>
    </location>
</feature>
<evidence type="ECO:0000256" key="2">
    <source>
        <dbReference type="SAM" id="Phobius"/>
    </source>
</evidence>
<name>A0AAT9JAG1_9VIRU</name>
<sequence length="1230" mass="136204">MVAYPRHLRFNMIRTLIYAWFLIGNPSFQDTATRSPTRMYASLGSLFKQEDNIFFSTGDWIHTTVIPVPCLDMVMVKTMFTQLDELYDTAHKARNAILQEGADTRRSLDVQVTNVMDSVEERIKVVKGLKPVMIAKIRRYMDGVTKGWGVWDRSLCSNDSDIEGVLGLVGEPSAPVRTTRRKRDMLNNPVSPPKQDITPLLDAMMEAVKQSPPSQLVLNFGNLYYMHYYDQPSFHHHYAPTLSPLGPAAPDSEHHRLTDANDTGKHQPAGTTIPVLIAQLPTPMPHIAPVNDTPFRVTESQPPPQQSVTQAPAARAHIVVRVSNRTLLGEPSPLSATTTASTPRKDASPDYTKLLTMTQTLKDLFVQLPDASPKLYRKLVEHMSYCLKTMRNMINAYTSQQNDVPAMDPLLHFLLTGSQSSPFFTDPRSNLIGPGRHAPDGDDAIKEGGHPGRMKRGVFDFIGDIQNSLFGIATEDMITDNTKMLETVQQQITNNKDMIVKATSDFQSFVEVQQRQTQELIGSISSRLVDVNTIVEDITSRVNNQSRQVTDLSVSLSHALMAITFDVHLSYIEAKLHKLAQEVDELNNWAGGLANMVQTGHLDLRVIPPPELNNIIHNISTSMGETSMLLPAPDVLKRYQVDSSRVYAVLGQIRVMTRFPVIDKLSQYSTWRLRSVPISLGNAWSMLSVPEPVIVSCAHGWVTLDELQYASCVNHPLRDCRVSVAWNTDWLGSCAASLFKRSGKSGQLCRVAISPFIELDVNKTVVFATMTGPTSWLVSSSNSTCTYQIICPNRNNDLEYQSFNGDQVFELEVPANCSAAIGSILLVPRRDYLGNSTHAHAGYVPLWDQIPHDRAVHLNMPSFATRKYEKPLQWQSANPLTKDVKLLTPETGQQISAILESSQREVAAYITRADALEAAAAEQLQDIRAQASSVAGWRGWLMWAMLGSLVVVVGVLAARHCASTGMWALPLLGARSVTAQISLDRIFKAERAPPQAIGQTPPAALPHTPQLAITTVASSPPTTAATAIAVLHESQAWKWIMSILPIVMLLIMLGMLMLHRRHNKHLLKIIWTQSGYVAMNTQAIHSAGEARVLATFVINVSTIFTRATPHDIPVQLCTLPGLAQGWECVETGSLSNFIPVSSQWVITGDCKWQVNWGPLCLRHPSLPGVDTCSELPHEIVITKQDLCMSLPSVLNSHIMHISVVGLKKLELATRDGSRVLWQCDQYARVG</sequence>
<feature type="transmembrane region" description="Helical" evidence="2">
    <location>
        <begin position="1039"/>
        <end position="1058"/>
    </location>
</feature>
<protein>
    <submittedName>
        <fullName evidence="3">Glycoprotein</fullName>
    </submittedName>
</protein>
<dbReference type="Gene3D" id="1.20.5.300">
    <property type="match status" value="1"/>
</dbReference>
<keyword evidence="2" id="KW-0472">Membrane</keyword>
<feature type="transmembrane region" description="Helical" evidence="2">
    <location>
        <begin position="940"/>
        <end position="958"/>
    </location>
</feature>
<reference evidence="3" key="1">
    <citation type="journal article" date="2024" name="Microb. Genom.">
        <title>The hidden RNA viruses in Blattodea (cockroach and termite).</title>
        <authorList>
            <person name="Fan J."/>
            <person name="Jiang S."/>
            <person name="Li W."/>
            <person name="Li J."/>
            <person name="Pang R."/>
            <person name="Wu H."/>
        </authorList>
    </citation>
    <scope>NUCLEOTIDE SEQUENCE</scope>
    <source>
        <strain evidence="3">DE2016-1</strain>
    </source>
</reference>
<dbReference type="EMBL" id="BK067093">
    <property type="protein sequence ID" value="DBA56540.1"/>
    <property type="molecule type" value="Viral_cRNA"/>
</dbReference>
<organism evidence="3">
    <name type="scientific">Blatta orientalis aliusvirus 1</name>
    <dbReference type="NCBI Taxonomy" id="3133477"/>
    <lineage>
        <taxon>Viruses</taxon>
        <taxon>Riboviria</taxon>
        <taxon>Orthornavirae</taxon>
        <taxon>Negarnaviricota</taxon>
        <taxon>Haploviricotina</taxon>
        <taxon>Monjiviricetes</taxon>
        <taxon>Jingchuvirales</taxon>
        <taxon>Aliusviridae</taxon>
    </lineage>
</organism>
<keyword evidence="2" id="KW-1133">Transmembrane helix</keyword>
<accession>A0AAT9JAG1</accession>
<evidence type="ECO:0000313" key="3">
    <source>
        <dbReference type="EMBL" id="DBA56540.1"/>
    </source>
</evidence>